<keyword evidence="2" id="KW-1185">Reference proteome</keyword>
<organism evidence="1 2">
    <name type="scientific">Ruania alba</name>
    <dbReference type="NCBI Taxonomy" id="648782"/>
    <lineage>
        <taxon>Bacteria</taxon>
        <taxon>Bacillati</taxon>
        <taxon>Actinomycetota</taxon>
        <taxon>Actinomycetes</taxon>
        <taxon>Micrococcales</taxon>
        <taxon>Ruaniaceae</taxon>
        <taxon>Ruania</taxon>
    </lineage>
</organism>
<accession>A0A1H5LL27</accession>
<dbReference type="AlphaFoldDB" id="A0A1H5LL27"/>
<dbReference type="RefSeq" id="WP_217632463.1">
    <property type="nucleotide sequence ID" value="NZ_FNTX01000002.1"/>
</dbReference>
<dbReference type="NCBIfam" id="NF038356">
    <property type="entry name" value="actino_DLW39"/>
    <property type="match status" value="1"/>
</dbReference>
<dbReference type="InterPro" id="IPR047990">
    <property type="entry name" value="DLW39-like"/>
</dbReference>
<gene>
    <name evidence="1" type="ORF">SAMN04488554_2842</name>
</gene>
<name>A0A1H5LL27_9MICO</name>
<evidence type="ECO:0000313" key="2">
    <source>
        <dbReference type="Proteomes" id="UP000199220"/>
    </source>
</evidence>
<proteinExistence type="predicted"/>
<reference evidence="2" key="1">
    <citation type="submission" date="2016-10" db="EMBL/GenBank/DDBJ databases">
        <authorList>
            <person name="Varghese N."/>
            <person name="Submissions S."/>
        </authorList>
    </citation>
    <scope>NUCLEOTIDE SEQUENCE [LARGE SCALE GENOMIC DNA]</scope>
    <source>
        <strain evidence="2">DSM 21368</strain>
    </source>
</reference>
<evidence type="ECO:0000313" key="1">
    <source>
        <dbReference type="EMBL" id="SEE77131.1"/>
    </source>
</evidence>
<sequence length="39" mass="4309">MKKALILLVVAAGGFLAWRKVAEERAVRNAWAEVTDPLD</sequence>
<protein>
    <submittedName>
        <fullName evidence="1">Uncharacterized protein</fullName>
    </submittedName>
</protein>
<dbReference type="Proteomes" id="UP000199220">
    <property type="component" value="Unassembled WGS sequence"/>
</dbReference>
<dbReference type="STRING" id="648782.SAMN04488554_2842"/>
<dbReference type="EMBL" id="FNTX01000002">
    <property type="protein sequence ID" value="SEE77131.1"/>
    <property type="molecule type" value="Genomic_DNA"/>
</dbReference>